<feature type="region of interest" description="Disordered" evidence="1">
    <location>
        <begin position="54"/>
        <end position="74"/>
    </location>
</feature>
<feature type="compositionally biased region" description="Polar residues" evidence="1">
    <location>
        <begin position="55"/>
        <end position="74"/>
    </location>
</feature>
<sequence>MAATSDQSPYIFGSSNFTPTPDHRRSADNEWTDADEFIDRCFNFRKYYGGEGSQFDVSEGTSDATPPTLATDTSVDVNDIDEDTAMRDISPPVSESPAYNVIWPQVDKAEEPRSPIIRYPDDSLEMSEHDGPVGLSPSSASPAVLAARPPPAQSHSESSSTAVRTRRVHDTNKTKEVRNIKQCGRCRVMRVSCDLNEVCRHCMKSGEKWPGLDPRSLCKRRRPHEQVTSQFHRWCASGGRGSVVFPAVPEPVPFQVNVHFPRNSINPPLAVDAVLSSESGGGCEIIRPTGLALQSFHQQIVVRARESIGYARNATFPSSIHSLLATLSEAQVLRWAFQTQAQATGHTPMPSNTIQVAEELMENLINMRTMFEIWRVEIFDTRPRFTGMNIPLAAHRFIHAYAGGVISQLEKDILKDIDKLVFQTEIKNGDSPILKAALDVVIWAVLWQLIFLYQEARVAMHRQPQHPKFLETTEELYTDIVNLHACVFRTRKIVETLGEAGTKLFGAHRMLKVAFEDSWTARESFYTTFSGDHLLRSLVIDSELKTLSRRKPAPRRQ</sequence>
<evidence type="ECO:0000256" key="1">
    <source>
        <dbReference type="SAM" id="MobiDB-lite"/>
    </source>
</evidence>
<organism evidence="2 3">
    <name type="scientific">Echria macrotheca</name>
    <dbReference type="NCBI Taxonomy" id="438768"/>
    <lineage>
        <taxon>Eukaryota</taxon>
        <taxon>Fungi</taxon>
        <taxon>Dikarya</taxon>
        <taxon>Ascomycota</taxon>
        <taxon>Pezizomycotina</taxon>
        <taxon>Sordariomycetes</taxon>
        <taxon>Sordariomycetidae</taxon>
        <taxon>Sordariales</taxon>
        <taxon>Schizotheciaceae</taxon>
        <taxon>Echria</taxon>
    </lineage>
</organism>
<evidence type="ECO:0000313" key="3">
    <source>
        <dbReference type="Proteomes" id="UP001239445"/>
    </source>
</evidence>
<gene>
    <name evidence="2" type="ORF">QBC47DRAFT_388696</name>
</gene>
<evidence type="ECO:0000313" key="2">
    <source>
        <dbReference type="EMBL" id="KAK1752509.1"/>
    </source>
</evidence>
<accession>A0AAJ0B843</accession>
<proteinExistence type="predicted"/>
<dbReference type="EMBL" id="MU839839">
    <property type="protein sequence ID" value="KAK1752509.1"/>
    <property type="molecule type" value="Genomic_DNA"/>
</dbReference>
<dbReference type="Proteomes" id="UP001239445">
    <property type="component" value="Unassembled WGS sequence"/>
</dbReference>
<feature type="region of interest" description="Disordered" evidence="1">
    <location>
        <begin position="1"/>
        <end position="29"/>
    </location>
</feature>
<dbReference type="AlphaFoldDB" id="A0AAJ0B843"/>
<feature type="compositionally biased region" description="Polar residues" evidence="1">
    <location>
        <begin position="153"/>
        <end position="163"/>
    </location>
</feature>
<feature type="region of interest" description="Disordered" evidence="1">
    <location>
        <begin position="121"/>
        <end position="175"/>
    </location>
</feature>
<comment type="caution">
    <text evidence="2">The sequence shown here is derived from an EMBL/GenBank/DDBJ whole genome shotgun (WGS) entry which is preliminary data.</text>
</comment>
<reference evidence="2" key="1">
    <citation type="submission" date="2023-06" db="EMBL/GenBank/DDBJ databases">
        <title>Genome-scale phylogeny and comparative genomics of the fungal order Sordariales.</title>
        <authorList>
            <consortium name="Lawrence Berkeley National Laboratory"/>
            <person name="Hensen N."/>
            <person name="Bonometti L."/>
            <person name="Westerberg I."/>
            <person name="Brannstrom I.O."/>
            <person name="Guillou S."/>
            <person name="Cros-Aarteil S."/>
            <person name="Calhoun S."/>
            <person name="Haridas S."/>
            <person name="Kuo A."/>
            <person name="Mondo S."/>
            <person name="Pangilinan J."/>
            <person name="Riley R."/>
            <person name="Labutti K."/>
            <person name="Andreopoulos B."/>
            <person name="Lipzen A."/>
            <person name="Chen C."/>
            <person name="Yanf M."/>
            <person name="Daum C."/>
            <person name="Ng V."/>
            <person name="Clum A."/>
            <person name="Steindorff A."/>
            <person name="Ohm R."/>
            <person name="Martin F."/>
            <person name="Silar P."/>
            <person name="Natvig D."/>
            <person name="Lalanne C."/>
            <person name="Gautier V."/>
            <person name="Ament-Velasquez S.L."/>
            <person name="Kruys A."/>
            <person name="Hutchinson M.I."/>
            <person name="Powell A.J."/>
            <person name="Barry K."/>
            <person name="Miller A.N."/>
            <person name="Grigoriev I.V."/>
            <person name="Debuchy R."/>
            <person name="Gladieux P."/>
            <person name="Thoren M.H."/>
            <person name="Johannesson H."/>
        </authorList>
    </citation>
    <scope>NUCLEOTIDE SEQUENCE</scope>
    <source>
        <strain evidence="2">PSN4</strain>
    </source>
</reference>
<name>A0AAJ0B843_9PEZI</name>
<feature type="compositionally biased region" description="Polar residues" evidence="1">
    <location>
        <begin position="1"/>
        <end position="19"/>
    </location>
</feature>
<feature type="compositionally biased region" description="Low complexity" evidence="1">
    <location>
        <begin position="132"/>
        <end position="147"/>
    </location>
</feature>
<protein>
    <submittedName>
        <fullName evidence="2">Uncharacterized protein</fullName>
    </submittedName>
</protein>
<keyword evidence="3" id="KW-1185">Reference proteome</keyword>